<keyword evidence="1" id="KW-0472">Membrane</keyword>
<protein>
    <submittedName>
        <fullName evidence="2">Uncharacterized protein</fullName>
    </submittedName>
</protein>
<accession>A0A0F8WP70</accession>
<feature type="transmembrane region" description="Helical" evidence="1">
    <location>
        <begin position="6"/>
        <end position="25"/>
    </location>
</feature>
<evidence type="ECO:0000256" key="1">
    <source>
        <dbReference type="SAM" id="Phobius"/>
    </source>
</evidence>
<gene>
    <name evidence="2" type="ORF">LCGC14_3128470</name>
</gene>
<name>A0A0F8WP70_9ZZZZ</name>
<dbReference type="AlphaFoldDB" id="A0A0F8WP70"/>
<dbReference type="EMBL" id="LAZR01068196">
    <property type="protein sequence ID" value="KKK50095.1"/>
    <property type="molecule type" value="Genomic_DNA"/>
</dbReference>
<evidence type="ECO:0000313" key="2">
    <source>
        <dbReference type="EMBL" id="KKK50095.1"/>
    </source>
</evidence>
<proteinExistence type="predicted"/>
<keyword evidence="1" id="KW-0812">Transmembrane</keyword>
<feature type="transmembrane region" description="Helical" evidence="1">
    <location>
        <begin position="32"/>
        <end position="50"/>
    </location>
</feature>
<reference evidence="2" key="1">
    <citation type="journal article" date="2015" name="Nature">
        <title>Complex archaea that bridge the gap between prokaryotes and eukaryotes.</title>
        <authorList>
            <person name="Spang A."/>
            <person name="Saw J.H."/>
            <person name="Jorgensen S.L."/>
            <person name="Zaremba-Niedzwiedzka K."/>
            <person name="Martijn J."/>
            <person name="Lind A.E."/>
            <person name="van Eijk R."/>
            <person name="Schleper C."/>
            <person name="Guy L."/>
            <person name="Ettema T.J."/>
        </authorList>
    </citation>
    <scope>NUCLEOTIDE SEQUENCE</scope>
</reference>
<keyword evidence="1" id="KW-1133">Transmembrane helix</keyword>
<organism evidence="2">
    <name type="scientific">marine sediment metagenome</name>
    <dbReference type="NCBI Taxonomy" id="412755"/>
    <lineage>
        <taxon>unclassified sequences</taxon>
        <taxon>metagenomes</taxon>
        <taxon>ecological metagenomes</taxon>
    </lineage>
</organism>
<sequence length="59" mass="6155">MTENKWLLVAIGAALIFLGAAYFLFADNKAEVITMVIAGVVAVFAANASGRVKIKELGG</sequence>
<comment type="caution">
    <text evidence="2">The sequence shown here is derived from an EMBL/GenBank/DDBJ whole genome shotgun (WGS) entry which is preliminary data.</text>
</comment>